<evidence type="ECO:0000313" key="2">
    <source>
        <dbReference type="Proteomes" id="UP000886653"/>
    </source>
</evidence>
<dbReference type="EMBL" id="MU167315">
    <property type="protein sequence ID" value="KAG0143575.1"/>
    <property type="molecule type" value="Genomic_DNA"/>
</dbReference>
<evidence type="ECO:0000313" key="1">
    <source>
        <dbReference type="EMBL" id="KAG0143575.1"/>
    </source>
</evidence>
<organism evidence="1 2">
    <name type="scientific">Cronartium quercuum f. sp. fusiforme G11</name>
    <dbReference type="NCBI Taxonomy" id="708437"/>
    <lineage>
        <taxon>Eukaryota</taxon>
        <taxon>Fungi</taxon>
        <taxon>Dikarya</taxon>
        <taxon>Basidiomycota</taxon>
        <taxon>Pucciniomycotina</taxon>
        <taxon>Pucciniomycetes</taxon>
        <taxon>Pucciniales</taxon>
        <taxon>Coleosporiaceae</taxon>
        <taxon>Cronartium</taxon>
    </lineage>
</organism>
<proteinExistence type="predicted"/>
<accession>A0A9P6T9G6</accession>
<dbReference type="AlphaFoldDB" id="A0A9P6T9G6"/>
<gene>
    <name evidence="1" type="ORF">CROQUDRAFT_96069</name>
</gene>
<sequence>MDSHELELAARAVNGNQPEQALPQAPVIIDLVTPVNRTPREHHAPHDHQVQGGIAAHPVQLDPHHHQEHHILAVNHAQKDQVMDQLPVHQDLPEPMVQDPADHNLLNHLSPVKKADFDYHSNLLHSNLLDWELARATYLAEGLQAPGVKYRCCWAVSNGHHQWTALKKLVLEIFIEEQVLGWQENKNKGVWNPQKWSIHNFMQRKNENGPLQPNQK</sequence>
<keyword evidence="2" id="KW-1185">Reference proteome</keyword>
<name>A0A9P6T9G6_9BASI</name>
<comment type="caution">
    <text evidence="1">The sequence shown here is derived from an EMBL/GenBank/DDBJ whole genome shotgun (WGS) entry which is preliminary data.</text>
</comment>
<protein>
    <submittedName>
        <fullName evidence="1">Uncharacterized protein</fullName>
    </submittedName>
</protein>
<dbReference type="Proteomes" id="UP000886653">
    <property type="component" value="Unassembled WGS sequence"/>
</dbReference>
<reference evidence="1" key="1">
    <citation type="submission" date="2013-11" db="EMBL/GenBank/DDBJ databases">
        <title>Genome sequence of the fusiform rust pathogen reveals effectors for host alternation and coevolution with pine.</title>
        <authorList>
            <consortium name="DOE Joint Genome Institute"/>
            <person name="Smith K."/>
            <person name="Pendleton A."/>
            <person name="Kubisiak T."/>
            <person name="Anderson C."/>
            <person name="Salamov A."/>
            <person name="Aerts A."/>
            <person name="Riley R."/>
            <person name="Clum A."/>
            <person name="Lindquist E."/>
            <person name="Ence D."/>
            <person name="Campbell M."/>
            <person name="Kronenberg Z."/>
            <person name="Feau N."/>
            <person name="Dhillon B."/>
            <person name="Hamelin R."/>
            <person name="Burleigh J."/>
            <person name="Smith J."/>
            <person name="Yandell M."/>
            <person name="Nelson C."/>
            <person name="Grigoriev I."/>
            <person name="Davis J."/>
        </authorList>
    </citation>
    <scope>NUCLEOTIDE SEQUENCE</scope>
    <source>
        <strain evidence="1">G11</strain>
    </source>
</reference>